<dbReference type="AlphaFoldDB" id="T2GG31"/>
<keyword evidence="1" id="KW-0614">Plasmid</keyword>
<dbReference type="EMBL" id="CP006586">
    <property type="protein sequence ID" value="AGW15283.1"/>
    <property type="molecule type" value="Genomic_DNA"/>
</dbReference>
<reference evidence="2" key="2">
    <citation type="submission" date="2013-07" db="EMBL/GenBank/DDBJ databases">
        <authorList>
            <person name="Morais-Silva F.O."/>
            <person name="Rezende A.M."/>
            <person name="Pimentel C."/>
            <person name="Resende D.M."/>
            <person name="Santos C.I."/>
            <person name="Clemente C."/>
            <person name="de Oliveira L.M."/>
            <person name="da Silva S.M."/>
            <person name="Costa D.A."/>
            <person name="Varela-Raposo A."/>
            <person name="Horacio E.C.A."/>
            <person name="Matos M."/>
            <person name="Flores O."/>
            <person name="Ruiz J.C."/>
            <person name="Rodrigues-Pousada C."/>
        </authorList>
    </citation>
    <scope>NUCLEOTIDE SEQUENCE [LARGE SCALE GENOMIC DNA]</scope>
    <source>
        <strain evidence="2">ATCC 19364 / DSM 1382 / NCIMB 9332 / VKM B-1759</strain>
        <plasmid evidence="2">Plasmid</plasmid>
    </source>
</reference>
<dbReference type="KEGG" id="dgg:DGI_4072"/>
<organism evidence="1 2">
    <name type="scientific">Megalodesulfovibrio gigas (strain ATCC 19364 / DSM 1382 / NCIMB 9332 / VKM B-1759)</name>
    <name type="common">Desulfovibrio gigas</name>
    <dbReference type="NCBI Taxonomy" id="1121448"/>
    <lineage>
        <taxon>Bacteria</taxon>
        <taxon>Pseudomonadati</taxon>
        <taxon>Thermodesulfobacteriota</taxon>
        <taxon>Desulfovibrionia</taxon>
        <taxon>Desulfovibrionales</taxon>
        <taxon>Desulfovibrionaceae</taxon>
        <taxon>Megalodesulfovibrio</taxon>
    </lineage>
</organism>
<protein>
    <submittedName>
        <fullName evidence="1">Uncharacterized protein</fullName>
    </submittedName>
</protein>
<gene>
    <name evidence="1" type="ORF">DGI_4072</name>
</gene>
<dbReference type="eggNOG" id="ENOG5031W2Y">
    <property type="taxonomic scope" value="Bacteria"/>
</dbReference>
<evidence type="ECO:0000313" key="2">
    <source>
        <dbReference type="Proteomes" id="UP000016587"/>
    </source>
</evidence>
<dbReference type="InterPro" id="IPR011044">
    <property type="entry name" value="Quino_amine_DH_bsu"/>
</dbReference>
<dbReference type="HOGENOM" id="CLU_609332_0_0_7"/>
<name>T2GG31_MEGG1</name>
<reference evidence="1 2" key="1">
    <citation type="journal article" date="2013" name="J. Bacteriol.">
        <title>Roles of HynAB and Ech, the only two hydrogenases found in the model sulfate reducer Desulfovibrio gigas.</title>
        <authorList>
            <person name="Morais-Silva F.O."/>
            <person name="Santos C.I."/>
            <person name="Rodrigues R."/>
            <person name="Pereira I.A."/>
            <person name="Rodrigues-Pousada C."/>
        </authorList>
    </citation>
    <scope>NUCLEOTIDE SEQUENCE [LARGE SCALE GENOMIC DNA]</scope>
    <source>
        <strain evidence="2">ATCC 19364 / DSM 1382 / NCIMB 9332 / VKM B-1759</strain>
        <plasmid evidence="2">Plasmid</plasmid>
    </source>
</reference>
<dbReference type="PATRIC" id="fig|1121448.10.peg.3568"/>
<accession>T2GG31</accession>
<dbReference type="Gene3D" id="2.130.10.10">
    <property type="entry name" value="YVTN repeat-like/Quinoprotein amine dehydrogenase"/>
    <property type="match status" value="1"/>
</dbReference>
<dbReference type="InterPro" id="IPR015943">
    <property type="entry name" value="WD40/YVTN_repeat-like_dom_sf"/>
</dbReference>
<sequence>MQSPETCSQPALRATLLLVFLLLLAGCTAGHGPPRPHASDASAPGAASAVAPGSLQAFAAARAAELTPSLRSIFAPPQGLPQPFFLVLSREVQETPLADRVLAHAADDASLAFAREDGGIGIVSSWPCRSLALPGGARAVALSLAAQAGRLAALDEGNHTLRVFDLTACGELAAHATPTPVATMALSPDGQTIGYADAAYGLWAGPAIATGQGFASLARLRFITLDVGFSPRGGLLVVVDQVGWITVWKLPEGQILKTLRLPGGPFQEARISGGTVLARTVQGGTVAFDLASASALAAPPPETLTLREGVLLHTGGAPRLHRRLSLGMSPMQVWLHEAAGVLTLRDVDGQARSYTVQDGRPTHPPGGQGQPVTLDGQYVASHGALRLQIAFPLYKTAGMTLYCRQTADEQYLLWWEAGEHPAAPQTPPPGLPRLSNVFGAEPAGWIPLD</sequence>
<dbReference type="Proteomes" id="UP000016587">
    <property type="component" value="Plasmid unnamed"/>
</dbReference>
<geneLocation type="plasmid" evidence="2"/>
<proteinExistence type="predicted"/>
<keyword evidence="2" id="KW-1185">Reference proteome</keyword>
<dbReference type="SUPFAM" id="SSF50969">
    <property type="entry name" value="YVTN repeat-like/Quinoprotein amine dehydrogenase"/>
    <property type="match status" value="1"/>
</dbReference>
<evidence type="ECO:0000313" key="1">
    <source>
        <dbReference type="EMBL" id="AGW15283.1"/>
    </source>
</evidence>